<evidence type="ECO:0000259" key="2">
    <source>
        <dbReference type="Pfam" id="PF00248"/>
    </source>
</evidence>
<reference evidence="4" key="2">
    <citation type="submission" date="2017-12" db="EMBL/GenBank/DDBJ databases">
        <title>Genome Sequencing Reveals a Rich Biosynthetic Potential.</title>
        <authorList>
            <person name="Bertrand R.L."/>
            <person name="Abdel-Hameed M.E."/>
            <person name="Sorensen J.L."/>
        </authorList>
    </citation>
    <scope>NUCLEOTIDE SEQUENCE</scope>
</reference>
<dbReference type="InterPro" id="IPR023210">
    <property type="entry name" value="NADP_OxRdtase_dom"/>
</dbReference>
<evidence type="ECO:0000313" key="4">
    <source>
        <dbReference type="EMBL" id="AUW31037.1"/>
    </source>
</evidence>
<evidence type="ECO:0000256" key="1">
    <source>
        <dbReference type="ARBA" id="ARBA00023002"/>
    </source>
</evidence>
<dbReference type="PANTHER" id="PTHR43364:SF4">
    <property type="entry name" value="NAD(P)-LINKED OXIDOREDUCTASE SUPERFAMILY PROTEIN"/>
    <property type="match status" value="1"/>
</dbReference>
<dbReference type="AlphaFoldDB" id="A0A1Z1C4E4"/>
<organism evidence="3">
    <name type="scientific">Cladonia uncialis subsp. uncialis</name>
    <dbReference type="NCBI Taxonomy" id="180999"/>
    <lineage>
        <taxon>Eukaryota</taxon>
        <taxon>Fungi</taxon>
        <taxon>Dikarya</taxon>
        <taxon>Ascomycota</taxon>
        <taxon>Pezizomycotina</taxon>
        <taxon>Lecanoromycetes</taxon>
        <taxon>OSLEUM clade</taxon>
        <taxon>Lecanoromycetidae</taxon>
        <taxon>Lecanorales</taxon>
        <taxon>Lecanorineae</taxon>
        <taxon>Cladoniaceae</taxon>
        <taxon>Cladonia</taxon>
    </lineage>
</organism>
<reference evidence="3" key="1">
    <citation type="submission" date="2016-05" db="EMBL/GenBank/DDBJ databases">
        <title>Lichen genome sequencing reveals its rich biosynthetic potential.</title>
        <authorList>
            <person name="Bertrand R.L."/>
            <person name="Abdel-Hameed M."/>
            <person name="Sorensen J.L."/>
        </authorList>
    </citation>
    <scope>NUCLEOTIDE SEQUENCE</scope>
</reference>
<dbReference type="Gene3D" id="3.20.20.100">
    <property type="entry name" value="NADP-dependent oxidoreductase domain"/>
    <property type="match status" value="1"/>
</dbReference>
<dbReference type="InterPro" id="IPR036812">
    <property type="entry name" value="NAD(P)_OxRdtase_dom_sf"/>
</dbReference>
<dbReference type="CDD" id="cd19075">
    <property type="entry name" value="AKR_AKR7A1-5"/>
    <property type="match status" value="1"/>
</dbReference>
<dbReference type="SUPFAM" id="SSF51430">
    <property type="entry name" value="NAD(P)-linked oxidoreductase"/>
    <property type="match status" value="1"/>
</dbReference>
<sequence>MSPSTNPLIAFGTASFGTGTSQAKFNSPETALPVLSLLRSRSITNIDTARAYPVGSPGTSEALLGALSVHTWASISTKVTSWAPSAHSAQNIANSVASSLQALGVEKVDIMYLHAPDRTTPFEETCRAMDAEWRKGKFARFGISNYRADEVEAIVDICEKEGFVKPSVYQGRYNAIIRGGEEMLFPVLRKHGIAFYAYSPTAAGLFSGKVTPESTNVPGSRWDSNTSLGVAYKEVYLKPSLLSSAARVASAAQSMNLDGHAVALRWTVYHSILDGAKGDAVIIGASSVDQLKRNLDAIEDGPLPEGIRKLVDDVWESVRDNAAGRTEGTLNEWHAEDVWAL</sequence>
<dbReference type="EMBL" id="KX264259">
    <property type="protein sequence ID" value="ANM86440.1"/>
    <property type="molecule type" value="Genomic_DNA"/>
</dbReference>
<proteinExistence type="predicted"/>
<accession>A0A1Z1C4E4</accession>
<feature type="domain" description="NADP-dependent oxidoreductase" evidence="2">
    <location>
        <begin position="9"/>
        <end position="306"/>
    </location>
</feature>
<keyword evidence="1" id="KW-0560">Oxidoreductase</keyword>
<dbReference type="PANTHER" id="PTHR43364">
    <property type="entry name" value="NADH-SPECIFIC METHYLGLYOXAL REDUCTASE-RELATED"/>
    <property type="match status" value="1"/>
</dbReference>
<name>A0A1Z1C4E4_CLAUC</name>
<dbReference type="InterPro" id="IPR050523">
    <property type="entry name" value="AKR_Detox_Biosynth"/>
</dbReference>
<dbReference type="EMBL" id="MG777489">
    <property type="protein sequence ID" value="AUW31037.1"/>
    <property type="molecule type" value="Genomic_DNA"/>
</dbReference>
<dbReference type="Pfam" id="PF00248">
    <property type="entry name" value="Aldo_ket_red"/>
    <property type="match status" value="1"/>
</dbReference>
<evidence type="ECO:0000313" key="3">
    <source>
        <dbReference type="EMBL" id="ANM86440.1"/>
    </source>
</evidence>
<dbReference type="GO" id="GO:0016491">
    <property type="term" value="F:oxidoreductase activity"/>
    <property type="evidence" value="ECO:0007669"/>
    <property type="project" value="UniProtKB-KW"/>
</dbReference>
<protein>
    <submittedName>
        <fullName evidence="3">Putative aldehyde reductase</fullName>
    </submittedName>
</protein>